<name>A0A2C4HW89_9BACI</name>
<feature type="compositionally biased region" description="Basic and acidic residues" evidence="1">
    <location>
        <begin position="157"/>
        <end position="175"/>
    </location>
</feature>
<dbReference type="EMBL" id="NUEL01000011">
    <property type="protein sequence ID" value="PEJ09420.1"/>
    <property type="molecule type" value="Genomic_DNA"/>
</dbReference>
<feature type="region of interest" description="Disordered" evidence="1">
    <location>
        <begin position="157"/>
        <end position="182"/>
    </location>
</feature>
<accession>A0A2C4HW89</accession>
<evidence type="ECO:0000259" key="2">
    <source>
        <dbReference type="Pfam" id="PF22872"/>
    </source>
</evidence>
<gene>
    <name evidence="3" type="ORF">CN684_09310</name>
</gene>
<proteinExistence type="predicted"/>
<evidence type="ECO:0000256" key="1">
    <source>
        <dbReference type="SAM" id="MobiDB-lite"/>
    </source>
</evidence>
<dbReference type="InterPro" id="IPR053854">
    <property type="entry name" value="DUF7018"/>
</dbReference>
<evidence type="ECO:0000313" key="3">
    <source>
        <dbReference type="EMBL" id="PEJ09420.1"/>
    </source>
</evidence>
<organism evidence="3 4">
    <name type="scientific">Bacillus wiedmannii</name>
    <dbReference type="NCBI Taxonomy" id="1890302"/>
    <lineage>
        <taxon>Bacteria</taxon>
        <taxon>Bacillati</taxon>
        <taxon>Bacillota</taxon>
        <taxon>Bacilli</taxon>
        <taxon>Bacillales</taxon>
        <taxon>Bacillaceae</taxon>
        <taxon>Bacillus</taxon>
        <taxon>Bacillus cereus group</taxon>
    </lineage>
</organism>
<reference evidence="3 4" key="1">
    <citation type="submission" date="2017-09" db="EMBL/GenBank/DDBJ databases">
        <title>Large-scale bioinformatics analysis of Bacillus genomes uncovers conserved roles of natural products in bacterial physiology.</title>
        <authorList>
            <consortium name="Agbiome Team Llc"/>
            <person name="Bleich R.M."/>
            <person name="Grubbs K.J."/>
            <person name="Santa Maria K.C."/>
            <person name="Allen S.E."/>
            <person name="Farag S."/>
            <person name="Shank E.A."/>
            <person name="Bowers A."/>
        </authorList>
    </citation>
    <scope>NUCLEOTIDE SEQUENCE [LARGE SCALE GENOMIC DNA]</scope>
    <source>
        <strain evidence="3 4">AFS004017</strain>
    </source>
</reference>
<dbReference type="PROSITE" id="PS51257">
    <property type="entry name" value="PROKAR_LIPOPROTEIN"/>
    <property type="match status" value="1"/>
</dbReference>
<comment type="caution">
    <text evidence="3">The sequence shown here is derived from an EMBL/GenBank/DDBJ whole genome shotgun (WGS) entry which is preliminary data.</text>
</comment>
<dbReference type="Pfam" id="PF22872">
    <property type="entry name" value="DUF7018"/>
    <property type="match status" value="1"/>
</dbReference>
<dbReference type="Proteomes" id="UP000220045">
    <property type="component" value="Unassembled WGS sequence"/>
</dbReference>
<dbReference type="RefSeq" id="WP_098094274.1">
    <property type="nucleotide sequence ID" value="NZ_NUEL01000011.1"/>
</dbReference>
<dbReference type="AlphaFoldDB" id="A0A2C4HW89"/>
<feature type="domain" description="DUF7018" evidence="2">
    <location>
        <begin position="39"/>
        <end position="147"/>
    </location>
</feature>
<sequence length="182" mass="20805">MKRSLICLAVPMMLFAGGCGNSESKKEDKIEVAEKNESTYVDQVMDFSNSFGECLTKMNDLVQEDETLFSNQEEFAEVVIEFSDLYKDLQNLVPDKEYKVHHEKLLRSMSYYADAFSLRLDSFESATTEELSLSTAKMQSGLELYLKSMGAINDIRRGDEVGSTEKRMNKKKEDKEEQQDEA</sequence>
<evidence type="ECO:0000313" key="4">
    <source>
        <dbReference type="Proteomes" id="UP000220045"/>
    </source>
</evidence>
<protein>
    <recommendedName>
        <fullName evidence="2">DUF7018 domain-containing protein</fullName>
    </recommendedName>
</protein>